<dbReference type="GO" id="GO:0061564">
    <property type="term" value="P:axon development"/>
    <property type="evidence" value="ECO:0007669"/>
    <property type="project" value="TreeGrafter"/>
</dbReference>
<dbReference type="Pfam" id="PF00010">
    <property type="entry name" value="HLH"/>
    <property type="match status" value="1"/>
</dbReference>
<dbReference type="InterPro" id="IPR011598">
    <property type="entry name" value="bHLH_dom"/>
</dbReference>
<feature type="domain" description="BHLH" evidence="1">
    <location>
        <begin position="80"/>
        <end position="133"/>
    </location>
</feature>
<reference evidence="2" key="1">
    <citation type="submission" date="2025-08" db="UniProtKB">
        <authorList>
            <consortium name="Ensembl"/>
        </authorList>
    </citation>
    <scope>IDENTIFICATION</scope>
</reference>
<dbReference type="Ensembl" id="ENSEBUT00000002495.1">
    <property type="protein sequence ID" value="ENSEBUP00000002148.1"/>
    <property type="gene ID" value="ENSEBUG00000001673.1"/>
</dbReference>
<dbReference type="PANTHER" id="PTHR19290:SF134">
    <property type="entry name" value="NEUROGENIC DIFFERENTIATION FACTOR 1"/>
    <property type="match status" value="1"/>
</dbReference>
<keyword evidence="3" id="KW-1185">Reference proteome</keyword>
<evidence type="ECO:0000259" key="1">
    <source>
        <dbReference type="PROSITE" id="PS50888"/>
    </source>
</evidence>
<dbReference type="SMART" id="SM00353">
    <property type="entry name" value="HLH"/>
    <property type="match status" value="1"/>
</dbReference>
<evidence type="ECO:0000313" key="2">
    <source>
        <dbReference type="Ensembl" id="ENSEBUP00000002148.1"/>
    </source>
</evidence>
<evidence type="ECO:0000313" key="3">
    <source>
        <dbReference type="Proteomes" id="UP000694388"/>
    </source>
</evidence>
<dbReference type="GO" id="GO:0007423">
    <property type="term" value="P:sensory organ development"/>
    <property type="evidence" value="ECO:0007669"/>
    <property type="project" value="TreeGrafter"/>
</dbReference>
<accession>A0A8C4N4L9</accession>
<dbReference type="PROSITE" id="PS50888">
    <property type="entry name" value="BHLH"/>
    <property type="match status" value="1"/>
</dbReference>
<dbReference type="GO" id="GO:0045944">
    <property type="term" value="P:positive regulation of transcription by RNA polymerase II"/>
    <property type="evidence" value="ECO:0007669"/>
    <property type="project" value="TreeGrafter"/>
</dbReference>
<sequence length="246" mass="26876">MVCNTVYVCMYACVQSTVVGRPARSQSIHVQGEELGGSAGVKFLAMSIEDSNCAAPTPRRADHEGHVGINYVLRPERHRARRMKANTRERSRMHGLNAALEALRRVVPCGACRTHKLSKIETLRLAANYIAAGLSQPTAGLVTTCLRLDRHTFPLLGRASGECKEHTHHVPLDFHETPISRTFSPDRDGDWWLPGGPCFEGEFSVYAHGRGSDPCSPAVETMARSLSGAPARLLHGDPAETIMVLD</sequence>
<name>A0A8C4N4L9_EPTBU</name>
<protein>
    <recommendedName>
        <fullName evidence="1">BHLH domain-containing protein</fullName>
    </recommendedName>
</protein>
<dbReference type="GO" id="GO:0000981">
    <property type="term" value="F:DNA-binding transcription factor activity, RNA polymerase II-specific"/>
    <property type="evidence" value="ECO:0007669"/>
    <property type="project" value="TreeGrafter"/>
</dbReference>
<organism evidence="2 3">
    <name type="scientific">Eptatretus burgeri</name>
    <name type="common">Inshore hagfish</name>
    <dbReference type="NCBI Taxonomy" id="7764"/>
    <lineage>
        <taxon>Eukaryota</taxon>
        <taxon>Metazoa</taxon>
        <taxon>Chordata</taxon>
        <taxon>Craniata</taxon>
        <taxon>Vertebrata</taxon>
        <taxon>Cyclostomata</taxon>
        <taxon>Myxini</taxon>
        <taxon>Myxiniformes</taxon>
        <taxon>Myxinidae</taxon>
        <taxon>Eptatretinae</taxon>
        <taxon>Eptatretus</taxon>
    </lineage>
</organism>
<dbReference type="GO" id="GO:0046983">
    <property type="term" value="F:protein dimerization activity"/>
    <property type="evidence" value="ECO:0007669"/>
    <property type="project" value="InterPro"/>
</dbReference>
<dbReference type="GO" id="GO:0070888">
    <property type="term" value="F:E-box binding"/>
    <property type="evidence" value="ECO:0007669"/>
    <property type="project" value="TreeGrafter"/>
</dbReference>
<reference evidence="2" key="2">
    <citation type="submission" date="2025-09" db="UniProtKB">
        <authorList>
            <consortium name="Ensembl"/>
        </authorList>
    </citation>
    <scope>IDENTIFICATION</scope>
</reference>
<dbReference type="GO" id="GO:0005634">
    <property type="term" value="C:nucleus"/>
    <property type="evidence" value="ECO:0007669"/>
    <property type="project" value="TreeGrafter"/>
</dbReference>
<dbReference type="InterPro" id="IPR036638">
    <property type="entry name" value="HLH_DNA-bd_sf"/>
</dbReference>
<proteinExistence type="predicted"/>
<dbReference type="InterPro" id="IPR050359">
    <property type="entry name" value="bHLH_transcription_factors"/>
</dbReference>
<dbReference type="Gene3D" id="4.10.280.10">
    <property type="entry name" value="Helix-loop-helix DNA-binding domain"/>
    <property type="match status" value="1"/>
</dbReference>
<dbReference type="SUPFAM" id="SSF47459">
    <property type="entry name" value="HLH, helix-loop-helix DNA-binding domain"/>
    <property type="match status" value="1"/>
</dbReference>
<dbReference type="PANTHER" id="PTHR19290">
    <property type="entry name" value="BASIC HELIX-LOOP-HELIX PROTEIN NEUROGENIN-RELATED"/>
    <property type="match status" value="1"/>
</dbReference>
<dbReference type="GeneTree" id="ENSGT00940000160478"/>
<dbReference type="Proteomes" id="UP000694388">
    <property type="component" value="Unplaced"/>
</dbReference>
<dbReference type="AlphaFoldDB" id="A0A8C4N4L9"/>